<accession>A0A1L7VW27</accession>
<dbReference type="GeneID" id="42059245"/>
<dbReference type="RefSeq" id="XP_031085168.1">
    <property type="nucleotide sequence ID" value="XM_031219406.1"/>
</dbReference>
<keyword evidence="2" id="KW-1185">Reference proteome</keyword>
<sequence length="49" mass="5347">MPINFKGIKEMMTVSLSFGLAVKSFQLIIIVLEVPAQHACQDVTASVKI</sequence>
<gene>
    <name evidence="1" type="ORF">FPRO_14387</name>
</gene>
<proteinExistence type="predicted"/>
<comment type="caution">
    <text evidence="1">The sequence shown here is derived from an EMBL/GenBank/DDBJ whole genome shotgun (WGS) entry which is preliminary data.</text>
</comment>
<reference evidence="2" key="1">
    <citation type="journal article" date="2016" name="Genome Biol. Evol.">
        <title>Comparative 'omics' of the Fusarium fujikuroi species complex highlights differences in genetic potential and metabolite synthesis.</title>
        <authorList>
            <person name="Niehaus E.-M."/>
            <person name="Muensterkoetter M."/>
            <person name="Proctor R.H."/>
            <person name="Brown D.W."/>
            <person name="Sharon A."/>
            <person name="Idan Y."/>
            <person name="Oren-Young L."/>
            <person name="Sieber C.M."/>
            <person name="Novak O."/>
            <person name="Pencik A."/>
            <person name="Tarkowska D."/>
            <person name="Hromadova K."/>
            <person name="Freeman S."/>
            <person name="Maymon M."/>
            <person name="Elazar M."/>
            <person name="Youssef S.A."/>
            <person name="El-Shabrawy E.S.M."/>
            <person name="Shalaby A.B.A."/>
            <person name="Houterman P."/>
            <person name="Brock N.L."/>
            <person name="Burkhardt I."/>
            <person name="Tsavkelova E.A."/>
            <person name="Dickschat J.S."/>
            <person name="Galuszka P."/>
            <person name="Gueldener U."/>
            <person name="Tudzynski B."/>
        </authorList>
    </citation>
    <scope>NUCLEOTIDE SEQUENCE [LARGE SCALE GENOMIC DNA]</scope>
    <source>
        <strain evidence="2">ET1</strain>
    </source>
</reference>
<evidence type="ECO:0000313" key="2">
    <source>
        <dbReference type="Proteomes" id="UP000183971"/>
    </source>
</evidence>
<dbReference type="AlphaFoldDB" id="A0A1L7VW27"/>
<protein>
    <submittedName>
        <fullName evidence="1">Uncharacterized protein</fullName>
    </submittedName>
</protein>
<organism evidence="1 2">
    <name type="scientific">Fusarium proliferatum (strain ET1)</name>
    <name type="common">Orchid endophyte fungus</name>
    <dbReference type="NCBI Taxonomy" id="1227346"/>
    <lineage>
        <taxon>Eukaryota</taxon>
        <taxon>Fungi</taxon>
        <taxon>Dikarya</taxon>
        <taxon>Ascomycota</taxon>
        <taxon>Pezizomycotina</taxon>
        <taxon>Sordariomycetes</taxon>
        <taxon>Hypocreomycetidae</taxon>
        <taxon>Hypocreales</taxon>
        <taxon>Nectriaceae</taxon>
        <taxon>Fusarium</taxon>
        <taxon>Fusarium fujikuroi species complex</taxon>
    </lineage>
</organism>
<dbReference type="VEuPathDB" id="FungiDB:FPRO_14387"/>
<dbReference type="Proteomes" id="UP000183971">
    <property type="component" value="Unassembled WGS sequence"/>
</dbReference>
<dbReference type="EMBL" id="FJOF01000008">
    <property type="protein sequence ID" value="CZR44634.1"/>
    <property type="molecule type" value="Genomic_DNA"/>
</dbReference>
<evidence type="ECO:0000313" key="1">
    <source>
        <dbReference type="EMBL" id="CZR44634.1"/>
    </source>
</evidence>
<name>A0A1L7VW27_FUSPR</name>